<evidence type="ECO:0000256" key="24">
    <source>
        <dbReference type="ARBA" id="ARBA00072040"/>
    </source>
</evidence>
<evidence type="ECO:0000256" key="22">
    <source>
        <dbReference type="ARBA" id="ARBA00054320"/>
    </source>
</evidence>
<evidence type="ECO:0000256" key="26">
    <source>
        <dbReference type="SAM" id="Phobius"/>
    </source>
</evidence>
<keyword evidence="17 26" id="KW-0472">Membrane</keyword>
<dbReference type="AlphaFoldDB" id="A0A6P5FMW4"/>
<evidence type="ECO:0000259" key="27">
    <source>
        <dbReference type="PROSITE" id="PS50011"/>
    </source>
</evidence>
<comment type="subcellular location">
    <subcellularLocation>
        <location evidence="1">Cell membrane</location>
        <topology evidence="1">Single-pass membrane protein</topology>
    </subcellularLocation>
    <subcellularLocation>
        <location evidence="2">Endoplasmic reticulum membrane</location>
        <topology evidence="2">Single-pass membrane protein</topology>
    </subcellularLocation>
    <subcellularLocation>
        <location evidence="3">Membrane</location>
        <topology evidence="3">Single-pass type I membrane protein</topology>
    </subcellularLocation>
</comment>
<dbReference type="GO" id="GO:0005886">
    <property type="term" value="C:plasma membrane"/>
    <property type="evidence" value="ECO:0007669"/>
    <property type="project" value="UniProtKB-SubCell"/>
</dbReference>
<feature type="binding site" evidence="25">
    <location>
        <position position="432"/>
    </location>
    <ligand>
        <name>ATP</name>
        <dbReference type="ChEBI" id="CHEBI:30616"/>
    </ligand>
</feature>
<keyword evidence="8" id="KW-0433">Leucine-rich repeat</keyword>
<accession>A0A6P5FMW4</accession>
<keyword evidence="15 25" id="KW-0067">ATP-binding</keyword>
<dbReference type="OrthoDB" id="645705at2759"/>
<evidence type="ECO:0000256" key="17">
    <source>
        <dbReference type="ARBA" id="ARBA00023136"/>
    </source>
</evidence>
<keyword evidence="7" id="KW-0597">Phosphoprotein</keyword>
<keyword evidence="9" id="KW-0808">Transferase</keyword>
<evidence type="ECO:0000256" key="16">
    <source>
        <dbReference type="ARBA" id="ARBA00022989"/>
    </source>
</evidence>
<comment type="function">
    <text evidence="23">The processed protein kinase Xa21 chain released by protein cleavage after X.oryzae pv. oryzae protein Ax21 detection translocates into the nucleus where it can bind and regulate WRKY62, a transcription factor. Confers resistance to the bacterial pathogen X.oryzae pv. oryzae (Xoo).</text>
</comment>
<dbReference type="PROSITE" id="PS00108">
    <property type="entry name" value="PROTEIN_KINASE_ST"/>
    <property type="match status" value="1"/>
</dbReference>
<evidence type="ECO:0000256" key="10">
    <source>
        <dbReference type="ARBA" id="ARBA00022692"/>
    </source>
</evidence>
<dbReference type="Gene3D" id="3.30.200.20">
    <property type="entry name" value="Phosphorylase Kinase, domain 1"/>
    <property type="match status" value="1"/>
</dbReference>
<dbReference type="PANTHER" id="PTHR27008:SF596">
    <property type="entry name" value="OS02G0215500 PROTEIN"/>
    <property type="match status" value="1"/>
</dbReference>
<dbReference type="FunFam" id="1.10.510.10:FF:000358">
    <property type="entry name" value="Putative leucine-rich repeat receptor-like serine/threonine-protein kinase"/>
    <property type="match status" value="1"/>
</dbReference>
<dbReference type="Proteomes" id="UP000515123">
    <property type="component" value="Linkage group 10"/>
</dbReference>
<keyword evidence="18" id="KW-0675">Receptor</keyword>
<dbReference type="InterPro" id="IPR011009">
    <property type="entry name" value="Kinase-like_dom_sf"/>
</dbReference>
<dbReference type="SUPFAM" id="SSF52058">
    <property type="entry name" value="L domain-like"/>
    <property type="match status" value="2"/>
</dbReference>
<protein>
    <recommendedName>
        <fullName evidence="24">Receptor kinase-like protein Xa21</fullName>
        <ecNumber evidence="4">2.7.11.1</ecNumber>
    </recommendedName>
</protein>
<evidence type="ECO:0000256" key="13">
    <source>
        <dbReference type="ARBA" id="ARBA00022741"/>
    </source>
</evidence>
<dbReference type="InterPro" id="IPR000719">
    <property type="entry name" value="Prot_kinase_dom"/>
</dbReference>
<dbReference type="EC" id="2.7.11.1" evidence="4"/>
<keyword evidence="12" id="KW-0677">Repeat</keyword>
<evidence type="ECO:0000256" key="4">
    <source>
        <dbReference type="ARBA" id="ARBA00012513"/>
    </source>
</evidence>
<dbReference type="InterPro" id="IPR008271">
    <property type="entry name" value="Ser/Thr_kinase_AS"/>
</dbReference>
<keyword evidence="5" id="KW-1003">Cell membrane</keyword>
<sequence length="714" mass="78726">MFTGPVPSNLGRLNDLYWVILSRNKLEAGDWSFFTSLTNCSNLQVLELYRNELEGALPKSITNFSANLNWLTIGQNQIYGSIPMNIDDLVGLNALFMEENLLTGIIPPTIGNLKGLQSLWLFDNRLSGQIPFSIGNLTQLNELYLEVNELQGSIPSSFGNLQALITLNMSYNNLSGEIPKELVSISSLSRYLDLAYNSLTGSLPLEVGKLNNLLQFNVSNNKLSGEIPSTLGECEVLVYLYMDSNHFEGSIPQSLSNLKGIQELNLSNNNLSGPIPAFLGTLRLLQYLNLSFNNLEGEVPTTGVFANLSSSSVTGNNMLCGGISELHLPSCSAQKSKIKGALVTKIVIPSVFGLALFGVLLSIFFFRRRRVKKSENRTSSIGIIDGQFIRVSYSDLHKATDGFSTSNLIGTGSFGTVYKGVLESSGEEIAVKVFNLQQEGSSKSFMAECRALRSIRHRNLLKVITSCSAFDFEGKEFKAIVYEFMPNGSLDEWLHPEMNGRERVRNLRFGERLNIAIDVASALDYLHQYGPMPILHCDLKPSNVLLNKDMMAHVGDFGLARFLFINIASSSGIQTSTVGLKGSIGYVAPEYGMGGPASIQGDAYSCGILLLEMFTGLRPTDTMFTDDVNLHKYVKMNFPERVKDITDPIMHLQEERGKISNSIVGKADETDRLLECLVSIFGIGIRCSEDEPSKRMQIEAVVKELQAIRESFFG</sequence>
<dbReference type="Pfam" id="PF13855">
    <property type="entry name" value="LRR_8"/>
    <property type="match status" value="1"/>
</dbReference>
<evidence type="ECO:0000256" key="12">
    <source>
        <dbReference type="ARBA" id="ARBA00022737"/>
    </source>
</evidence>
<evidence type="ECO:0000256" key="5">
    <source>
        <dbReference type="ARBA" id="ARBA00022475"/>
    </source>
</evidence>
<keyword evidence="13 25" id="KW-0547">Nucleotide-binding</keyword>
<keyword evidence="19" id="KW-0325">Glycoprotein</keyword>
<evidence type="ECO:0000256" key="8">
    <source>
        <dbReference type="ARBA" id="ARBA00022614"/>
    </source>
</evidence>
<dbReference type="Pfam" id="PF00069">
    <property type="entry name" value="Pkinase"/>
    <property type="match status" value="1"/>
</dbReference>
<feature type="transmembrane region" description="Helical" evidence="26">
    <location>
        <begin position="346"/>
        <end position="366"/>
    </location>
</feature>
<comment type="catalytic activity">
    <reaction evidence="20">
        <text>L-threonyl-[protein] + ATP = O-phospho-L-threonyl-[protein] + ADP + H(+)</text>
        <dbReference type="Rhea" id="RHEA:46608"/>
        <dbReference type="Rhea" id="RHEA-COMP:11060"/>
        <dbReference type="Rhea" id="RHEA-COMP:11605"/>
        <dbReference type="ChEBI" id="CHEBI:15378"/>
        <dbReference type="ChEBI" id="CHEBI:30013"/>
        <dbReference type="ChEBI" id="CHEBI:30616"/>
        <dbReference type="ChEBI" id="CHEBI:61977"/>
        <dbReference type="ChEBI" id="CHEBI:456216"/>
        <dbReference type="EC" id="2.7.11.1"/>
    </reaction>
</comment>
<dbReference type="InterPro" id="IPR017441">
    <property type="entry name" value="Protein_kinase_ATP_BS"/>
</dbReference>
<evidence type="ECO:0000256" key="21">
    <source>
        <dbReference type="ARBA" id="ARBA00048679"/>
    </source>
</evidence>
<dbReference type="GeneID" id="109716087"/>
<keyword evidence="14" id="KW-0418">Kinase</keyword>
<dbReference type="SMART" id="SM00220">
    <property type="entry name" value="S_TKc"/>
    <property type="match status" value="1"/>
</dbReference>
<dbReference type="PROSITE" id="PS00107">
    <property type="entry name" value="PROTEIN_KINASE_ATP"/>
    <property type="match status" value="1"/>
</dbReference>
<evidence type="ECO:0000256" key="1">
    <source>
        <dbReference type="ARBA" id="ARBA00004162"/>
    </source>
</evidence>
<dbReference type="GO" id="GO:0004674">
    <property type="term" value="F:protein serine/threonine kinase activity"/>
    <property type="evidence" value="ECO:0007669"/>
    <property type="project" value="UniProtKB-KW"/>
</dbReference>
<comment type="function">
    <text evidence="22">Receptor kinase that detects X.oryzae pv. oryzae protein Ax21 to promote innate immunity. Following X.oryzae pv. oryzae protein Ax21 detection, undergoes cleavage, releasing the processed protein kinase Xa21 chain.</text>
</comment>
<reference evidence="28" key="1">
    <citation type="journal article" date="2015" name="Nat. Genet.">
        <title>The pineapple genome and the evolution of CAM photosynthesis.</title>
        <authorList>
            <person name="Ming R."/>
            <person name="VanBuren R."/>
            <person name="Wai C.M."/>
            <person name="Tang H."/>
            <person name="Schatz M.C."/>
            <person name="Bowers J.E."/>
            <person name="Lyons E."/>
            <person name="Wang M.L."/>
            <person name="Chen J."/>
            <person name="Biggers E."/>
            <person name="Zhang J."/>
            <person name="Huang L."/>
            <person name="Zhang L."/>
            <person name="Miao W."/>
            <person name="Zhang J."/>
            <person name="Ye Z."/>
            <person name="Miao C."/>
            <person name="Lin Z."/>
            <person name="Wang H."/>
            <person name="Zhou H."/>
            <person name="Yim W.C."/>
            <person name="Priest H.D."/>
            <person name="Zheng C."/>
            <person name="Woodhouse M."/>
            <person name="Edger P.P."/>
            <person name="Guyot R."/>
            <person name="Guo H.B."/>
            <person name="Guo H."/>
            <person name="Zheng G."/>
            <person name="Singh R."/>
            <person name="Sharma A."/>
            <person name="Min X."/>
            <person name="Zheng Y."/>
            <person name="Lee H."/>
            <person name="Gurtowski J."/>
            <person name="Sedlazeck F.J."/>
            <person name="Harkess A."/>
            <person name="McKain M.R."/>
            <person name="Liao Z."/>
            <person name="Fang J."/>
            <person name="Liu J."/>
            <person name="Zhang X."/>
            <person name="Zhang Q."/>
            <person name="Hu W."/>
            <person name="Qin Y."/>
            <person name="Wang K."/>
            <person name="Chen L.Y."/>
            <person name="Shirley N."/>
            <person name="Lin Y.R."/>
            <person name="Liu L.Y."/>
            <person name="Hernandez A.G."/>
            <person name="Wright C.L."/>
            <person name="Bulone V."/>
            <person name="Tuskan G.A."/>
            <person name="Heath K."/>
            <person name="Zee F."/>
            <person name="Moore P.H."/>
            <person name="Sunkar R."/>
            <person name="Leebens-Mack J.H."/>
            <person name="Mockler T."/>
            <person name="Bennetzen J.L."/>
            <person name="Freeling M."/>
            <person name="Sankoff D."/>
            <person name="Paterson A.H."/>
            <person name="Zhu X."/>
            <person name="Yang X."/>
            <person name="Smith J.A."/>
            <person name="Cushman J.C."/>
            <person name="Paull R.E."/>
            <person name="Yu Q."/>
        </authorList>
    </citation>
    <scope>NUCLEOTIDE SEQUENCE [LARGE SCALE GENOMIC DNA]</scope>
    <source>
        <strain evidence="28">cv. F153</strain>
    </source>
</reference>
<keyword evidence="10 26" id="KW-0812">Transmembrane</keyword>
<evidence type="ECO:0000256" key="19">
    <source>
        <dbReference type="ARBA" id="ARBA00023180"/>
    </source>
</evidence>
<gene>
    <name evidence="29" type="primary">LOC109716087</name>
</gene>
<dbReference type="InterPro" id="IPR051809">
    <property type="entry name" value="Plant_receptor-like_S/T_kinase"/>
</dbReference>
<evidence type="ECO:0000256" key="15">
    <source>
        <dbReference type="ARBA" id="ARBA00022840"/>
    </source>
</evidence>
<evidence type="ECO:0000256" key="7">
    <source>
        <dbReference type="ARBA" id="ARBA00022553"/>
    </source>
</evidence>
<comment type="catalytic activity">
    <reaction evidence="21">
        <text>L-seryl-[protein] + ATP = O-phospho-L-seryl-[protein] + ADP + H(+)</text>
        <dbReference type="Rhea" id="RHEA:17989"/>
        <dbReference type="Rhea" id="RHEA-COMP:9863"/>
        <dbReference type="Rhea" id="RHEA-COMP:11604"/>
        <dbReference type="ChEBI" id="CHEBI:15378"/>
        <dbReference type="ChEBI" id="CHEBI:29999"/>
        <dbReference type="ChEBI" id="CHEBI:30616"/>
        <dbReference type="ChEBI" id="CHEBI:83421"/>
        <dbReference type="ChEBI" id="CHEBI:456216"/>
        <dbReference type="EC" id="2.7.11.1"/>
    </reaction>
</comment>
<evidence type="ECO:0000256" key="25">
    <source>
        <dbReference type="PROSITE-ProRule" id="PRU10141"/>
    </source>
</evidence>
<dbReference type="InterPro" id="IPR001611">
    <property type="entry name" value="Leu-rich_rpt"/>
</dbReference>
<evidence type="ECO:0000256" key="20">
    <source>
        <dbReference type="ARBA" id="ARBA00047899"/>
    </source>
</evidence>
<keyword evidence="28" id="KW-1185">Reference proteome</keyword>
<proteinExistence type="predicted"/>
<dbReference type="SUPFAM" id="SSF56112">
    <property type="entry name" value="Protein kinase-like (PK-like)"/>
    <property type="match status" value="1"/>
</dbReference>
<keyword evidence="16 26" id="KW-1133">Transmembrane helix</keyword>
<dbReference type="PROSITE" id="PS50011">
    <property type="entry name" value="PROTEIN_KINASE_DOM"/>
    <property type="match status" value="1"/>
</dbReference>
<dbReference type="FunFam" id="3.30.200.20:FF:000432">
    <property type="entry name" value="LRR receptor-like serine/threonine-protein kinase EFR"/>
    <property type="match status" value="1"/>
</dbReference>
<evidence type="ECO:0000256" key="9">
    <source>
        <dbReference type="ARBA" id="ARBA00022679"/>
    </source>
</evidence>
<evidence type="ECO:0000256" key="23">
    <source>
        <dbReference type="ARBA" id="ARBA00056628"/>
    </source>
</evidence>
<evidence type="ECO:0000256" key="14">
    <source>
        <dbReference type="ARBA" id="ARBA00022777"/>
    </source>
</evidence>
<dbReference type="Pfam" id="PF00560">
    <property type="entry name" value="LRR_1"/>
    <property type="match status" value="5"/>
</dbReference>
<dbReference type="PANTHER" id="PTHR27008">
    <property type="entry name" value="OS04G0122200 PROTEIN"/>
    <property type="match status" value="1"/>
</dbReference>
<keyword evidence="11" id="KW-0732">Signal</keyword>
<organism evidence="28 29">
    <name type="scientific">Ananas comosus</name>
    <name type="common">Pineapple</name>
    <name type="synonym">Ananas ananas</name>
    <dbReference type="NCBI Taxonomy" id="4615"/>
    <lineage>
        <taxon>Eukaryota</taxon>
        <taxon>Viridiplantae</taxon>
        <taxon>Streptophyta</taxon>
        <taxon>Embryophyta</taxon>
        <taxon>Tracheophyta</taxon>
        <taxon>Spermatophyta</taxon>
        <taxon>Magnoliopsida</taxon>
        <taxon>Liliopsida</taxon>
        <taxon>Poales</taxon>
        <taxon>Bromeliaceae</taxon>
        <taxon>Bromelioideae</taxon>
        <taxon>Ananas</taxon>
    </lineage>
</organism>
<dbReference type="FunFam" id="3.80.10.10:FF:000288">
    <property type="entry name" value="LRR receptor-like serine/threonine-protein kinase EFR"/>
    <property type="match status" value="1"/>
</dbReference>
<evidence type="ECO:0000256" key="11">
    <source>
        <dbReference type="ARBA" id="ARBA00022729"/>
    </source>
</evidence>
<reference evidence="29" key="2">
    <citation type="submission" date="2025-08" db="UniProtKB">
        <authorList>
            <consortium name="RefSeq"/>
        </authorList>
    </citation>
    <scope>IDENTIFICATION</scope>
    <source>
        <tissue evidence="29">Leaf</tissue>
    </source>
</reference>
<evidence type="ECO:0000256" key="3">
    <source>
        <dbReference type="ARBA" id="ARBA00004479"/>
    </source>
</evidence>
<evidence type="ECO:0000256" key="2">
    <source>
        <dbReference type="ARBA" id="ARBA00004389"/>
    </source>
</evidence>
<evidence type="ECO:0000313" key="28">
    <source>
        <dbReference type="Proteomes" id="UP000515123"/>
    </source>
</evidence>
<dbReference type="Gene3D" id="1.10.510.10">
    <property type="entry name" value="Transferase(Phosphotransferase) domain 1"/>
    <property type="match status" value="1"/>
</dbReference>
<dbReference type="GO" id="GO:0005789">
    <property type="term" value="C:endoplasmic reticulum membrane"/>
    <property type="evidence" value="ECO:0007669"/>
    <property type="project" value="UniProtKB-SubCell"/>
</dbReference>
<dbReference type="Gene3D" id="3.80.10.10">
    <property type="entry name" value="Ribonuclease Inhibitor"/>
    <property type="match status" value="1"/>
</dbReference>
<name>A0A6P5FMW4_ANACO</name>
<evidence type="ECO:0000313" key="29">
    <source>
        <dbReference type="RefSeq" id="XP_020096987.1"/>
    </source>
</evidence>
<keyword evidence="6" id="KW-0723">Serine/threonine-protein kinase</keyword>
<evidence type="ECO:0000256" key="18">
    <source>
        <dbReference type="ARBA" id="ARBA00023170"/>
    </source>
</evidence>
<evidence type="ECO:0000256" key="6">
    <source>
        <dbReference type="ARBA" id="ARBA00022527"/>
    </source>
</evidence>
<feature type="domain" description="Protein kinase" evidence="27">
    <location>
        <begin position="403"/>
        <end position="713"/>
    </location>
</feature>
<dbReference type="InterPro" id="IPR032675">
    <property type="entry name" value="LRR_dom_sf"/>
</dbReference>
<dbReference type="RefSeq" id="XP_020096987.1">
    <property type="nucleotide sequence ID" value="XM_020241398.1"/>
</dbReference>
<dbReference type="GO" id="GO:0005524">
    <property type="term" value="F:ATP binding"/>
    <property type="evidence" value="ECO:0007669"/>
    <property type="project" value="UniProtKB-UniRule"/>
</dbReference>